<feature type="region of interest" description="Disordered" evidence="5">
    <location>
        <begin position="653"/>
        <end position="672"/>
    </location>
</feature>
<dbReference type="Proteomes" id="UP001321760">
    <property type="component" value="Unassembled WGS sequence"/>
</dbReference>
<name>A0AAV9GW57_9PEZI</name>
<feature type="region of interest" description="Disordered" evidence="5">
    <location>
        <begin position="1"/>
        <end position="35"/>
    </location>
</feature>
<evidence type="ECO:0000256" key="5">
    <source>
        <dbReference type="SAM" id="MobiDB-lite"/>
    </source>
</evidence>
<dbReference type="PROSITE" id="PS50048">
    <property type="entry name" value="ZN2_CY6_FUNGAL_2"/>
    <property type="match status" value="1"/>
</dbReference>
<dbReference type="AlphaFoldDB" id="A0AAV9GW57"/>
<dbReference type="Gene3D" id="4.10.240.10">
    <property type="entry name" value="Zn(2)-C6 fungal-type DNA-binding domain"/>
    <property type="match status" value="1"/>
</dbReference>
<evidence type="ECO:0000313" key="8">
    <source>
        <dbReference type="Proteomes" id="UP001321760"/>
    </source>
</evidence>
<keyword evidence="2" id="KW-0805">Transcription regulation</keyword>
<keyword evidence="1" id="KW-0479">Metal-binding</keyword>
<keyword evidence="8" id="KW-1185">Reference proteome</keyword>
<dbReference type="PROSITE" id="PS00463">
    <property type="entry name" value="ZN2_CY6_FUNGAL_1"/>
    <property type="match status" value="1"/>
</dbReference>
<sequence length="783" mass="86362">MDPVDGFPWSSQHTPRPRTTEVAEPEAKRRRKIRKGTRSCWECKRRKIRCNFDSEAAAVCNGCQNRGTKCVSQEFPEEASAPADRSRQMGERIVRVEALVEQLVHSVAAGTTKHAPTLPETGIPTPSSSTSELPHLLSLYESAPATSARETSPSSSSSTPIPPRTASSGTPRISPVGSPLSPRYKALSETLFAAFPSTEDLEILREHGATGVTPFNQLATIPLHVLEVKGAETADAWFKLPDRNLHPVLIGKVAMMLATTLQGLFPSNQAATVGGVSEPPQVIARRLADTVRSLVTNNDEFLGTVEGLQCIIFEGVYQANWGNLRQAWLTMRRAMVVAQLMGIQKAHNHKPLKVIDPKAPIYPQYMWFRIVFADRLLSMMLGLPQGTMDMSMASPAQLAEDVPSGRLERVHCVISARILERNEDPREDDYTKTKDIDSALQKAASMMPGRWWLTPNLTKVGSDPSSTFWEALRLAKQLYHYYLLIQLHLPYMMLSDNANSANSDKAANYEYSKATCVTAAREILTRFVVFRSFNRVAFCCRNIDFWAFLAAMTLLLAYLEGHRKPRTESVLAHQRISDRAMMEEVLDNMECVSKLNDDALSDKCGDVLRRLLAIEEEAASGNRKADADSLDDSIENALRICIPYYGTVKIDPTGNISRDGPSRPQEYSTEASRHDLEAPGTVGSVGMHHRAWGCGLPLLQGEVTAVEPHGAPSPIHHQVLLDGGDLSSHQAGLPFHLDNAINDVQIAAGIDDWTFQGVETAFFDSLMRGTGAPDADDWGQLRL</sequence>
<protein>
    <recommendedName>
        <fullName evidence="6">Zn(2)-C6 fungal-type domain-containing protein</fullName>
    </recommendedName>
</protein>
<keyword evidence="3" id="KW-0804">Transcription</keyword>
<evidence type="ECO:0000256" key="1">
    <source>
        <dbReference type="ARBA" id="ARBA00022723"/>
    </source>
</evidence>
<keyword evidence="4" id="KW-0539">Nucleus</keyword>
<feature type="domain" description="Zn(2)-C6 fungal-type" evidence="6">
    <location>
        <begin position="39"/>
        <end position="72"/>
    </location>
</feature>
<comment type="caution">
    <text evidence="7">The sequence shown here is derived from an EMBL/GenBank/DDBJ whole genome shotgun (WGS) entry which is preliminary data.</text>
</comment>
<feature type="compositionally biased region" description="Low complexity" evidence="5">
    <location>
        <begin position="144"/>
        <end position="168"/>
    </location>
</feature>
<dbReference type="InterPro" id="IPR001138">
    <property type="entry name" value="Zn2Cys6_DnaBD"/>
</dbReference>
<dbReference type="CDD" id="cd00067">
    <property type="entry name" value="GAL4"/>
    <property type="match status" value="1"/>
</dbReference>
<evidence type="ECO:0000256" key="3">
    <source>
        <dbReference type="ARBA" id="ARBA00023163"/>
    </source>
</evidence>
<dbReference type="GO" id="GO:0008270">
    <property type="term" value="F:zinc ion binding"/>
    <property type="evidence" value="ECO:0007669"/>
    <property type="project" value="InterPro"/>
</dbReference>
<dbReference type="InterPro" id="IPR007219">
    <property type="entry name" value="XnlR_reg_dom"/>
</dbReference>
<dbReference type="InterPro" id="IPR036864">
    <property type="entry name" value="Zn2-C6_fun-type_DNA-bd_sf"/>
</dbReference>
<dbReference type="SUPFAM" id="SSF57701">
    <property type="entry name" value="Zn2/Cys6 DNA-binding domain"/>
    <property type="match status" value="1"/>
</dbReference>
<feature type="region of interest" description="Disordered" evidence="5">
    <location>
        <begin position="110"/>
        <end position="132"/>
    </location>
</feature>
<dbReference type="GO" id="GO:0003677">
    <property type="term" value="F:DNA binding"/>
    <property type="evidence" value="ECO:0007669"/>
    <property type="project" value="InterPro"/>
</dbReference>
<evidence type="ECO:0000313" key="7">
    <source>
        <dbReference type="EMBL" id="KAK4451966.1"/>
    </source>
</evidence>
<organism evidence="7 8">
    <name type="scientific">Podospora aff. communis PSN243</name>
    <dbReference type="NCBI Taxonomy" id="3040156"/>
    <lineage>
        <taxon>Eukaryota</taxon>
        <taxon>Fungi</taxon>
        <taxon>Dikarya</taxon>
        <taxon>Ascomycota</taxon>
        <taxon>Pezizomycotina</taxon>
        <taxon>Sordariomycetes</taxon>
        <taxon>Sordariomycetidae</taxon>
        <taxon>Sordariales</taxon>
        <taxon>Podosporaceae</taxon>
        <taxon>Podospora</taxon>
    </lineage>
</organism>
<evidence type="ECO:0000256" key="2">
    <source>
        <dbReference type="ARBA" id="ARBA00023015"/>
    </source>
</evidence>
<evidence type="ECO:0000256" key="4">
    <source>
        <dbReference type="ARBA" id="ARBA00023242"/>
    </source>
</evidence>
<dbReference type="GO" id="GO:0006351">
    <property type="term" value="P:DNA-templated transcription"/>
    <property type="evidence" value="ECO:0007669"/>
    <property type="project" value="InterPro"/>
</dbReference>
<dbReference type="GO" id="GO:0000981">
    <property type="term" value="F:DNA-binding transcription factor activity, RNA polymerase II-specific"/>
    <property type="evidence" value="ECO:0007669"/>
    <property type="project" value="InterPro"/>
</dbReference>
<dbReference type="CDD" id="cd12148">
    <property type="entry name" value="fungal_TF_MHR"/>
    <property type="match status" value="1"/>
</dbReference>
<proteinExistence type="predicted"/>
<dbReference type="SMART" id="SM00906">
    <property type="entry name" value="Fungal_trans"/>
    <property type="match status" value="1"/>
</dbReference>
<gene>
    <name evidence="7" type="ORF">QBC34DRAFT_400027</name>
</gene>
<dbReference type="PANTHER" id="PTHR47840">
    <property type="entry name" value="ZN(II)2CYS6 TRANSCRIPTION FACTOR (EUROFUNG)-RELATED"/>
    <property type="match status" value="1"/>
</dbReference>
<reference evidence="7" key="2">
    <citation type="submission" date="2023-05" db="EMBL/GenBank/DDBJ databases">
        <authorList>
            <consortium name="Lawrence Berkeley National Laboratory"/>
            <person name="Steindorff A."/>
            <person name="Hensen N."/>
            <person name="Bonometti L."/>
            <person name="Westerberg I."/>
            <person name="Brannstrom I.O."/>
            <person name="Guillou S."/>
            <person name="Cros-Aarteil S."/>
            <person name="Calhoun S."/>
            <person name="Haridas S."/>
            <person name="Kuo A."/>
            <person name="Mondo S."/>
            <person name="Pangilinan J."/>
            <person name="Riley R."/>
            <person name="Labutti K."/>
            <person name="Andreopoulos B."/>
            <person name="Lipzen A."/>
            <person name="Chen C."/>
            <person name="Yanf M."/>
            <person name="Daum C."/>
            <person name="Ng V."/>
            <person name="Clum A."/>
            <person name="Ohm R."/>
            <person name="Martin F."/>
            <person name="Silar P."/>
            <person name="Natvig D."/>
            <person name="Lalanne C."/>
            <person name="Gautier V."/>
            <person name="Ament-Velasquez S.L."/>
            <person name="Kruys A."/>
            <person name="Hutchinson M.I."/>
            <person name="Powell A.J."/>
            <person name="Barry K."/>
            <person name="Miller A.N."/>
            <person name="Grigoriev I.V."/>
            <person name="Debuchy R."/>
            <person name="Gladieux P."/>
            <person name="Thoren M.H."/>
            <person name="Johannesson H."/>
        </authorList>
    </citation>
    <scope>NUCLEOTIDE SEQUENCE</scope>
    <source>
        <strain evidence="7">PSN243</strain>
    </source>
</reference>
<reference evidence="7" key="1">
    <citation type="journal article" date="2023" name="Mol. Phylogenet. Evol.">
        <title>Genome-scale phylogeny and comparative genomics of the fungal order Sordariales.</title>
        <authorList>
            <person name="Hensen N."/>
            <person name="Bonometti L."/>
            <person name="Westerberg I."/>
            <person name="Brannstrom I.O."/>
            <person name="Guillou S."/>
            <person name="Cros-Aarteil S."/>
            <person name="Calhoun S."/>
            <person name="Haridas S."/>
            <person name="Kuo A."/>
            <person name="Mondo S."/>
            <person name="Pangilinan J."/>
            <person name="Riley R."/>
            <person name="LaButti K."/>
            <person name="Andreopoulos B."/>
            <person name="Lipzen A."/>
            <person name="Chen C."/>
            <person name="Yan M."/>
            <person name="Daum C."/>
            <person name="Ng V."/>
            <person name="Clum A."/>
            <person name="Steindorff A."/>
            <person name="Ohm R.A."/>
            <person name="Martin F."/>
            <person name="Silar P."/>
            <person name="Natvig D.O."/>
            <person name="Lalanne C."/>
            <person name="Gautier V."/>
            <person name="Ament-Velasquez S.L."/>
            <person name="Kruys A."/>
            <person name="Hutchinson M.I."/>
            <person name="Powell A.J."/>
            <person name="Barry K."/>
            <person name="Miller A.N."/>
            <person name="Grigoriev I.V."/>
            <person name="Debuchy R."/>
            <person name="Gladieux P."/>
            <person name="Hiltunen Thoren M."/>
            <person name="Johannesson H."/>
        </authorList>
    </citation>
    <scope>NUCLEOTIDE SEQUENCE</scope>
    <source>
        <strain evidence="7">PSN243</strain>
    </source>
</reference>
<feature type="region of interest" description="Disordered" evidence="5">
    <location>
        <begin position="144"/>
        <end position="180"/>
    </location>
</feature>
<feature type="compositionally biased region" description="Basic and acidic residues" evidence="5">
    <location>
        <begin position="18"/>
        <end position="27"/>
    </location>
</feature>
<dbReference type="EMBL" id="MU865926">
    <property type="protein sequence ID" value="KAK4451966.1"/>
    <property type="molecule type" value="Genomic_DNA"/>
</dbReference>
<dbReference type="SMART" id="SM00066">
    <property type="entry name" value="GAL4"/>
    <property type="match status" value="1"/>
</dbReference>
<evidence type="ECO:0000259" key="6">
    <source>
        <dbReference type="PROSITE" id="PS50048"/>
    </source>
</evidence>
<accession>A0AAV9GW57</accession>
<dbReference type="Pfam" id="PF00172">
    <property type="entry name" value="Zn_clus"/>
    <property type="match status" value="1"/>
</dbReference>
<dbReference type="PANTHER" id="PTHR47840:SF1">
    <property type="entry name" value="ZN(II)2CYS6 TRANSCRIPTION FACTOR (EUROFUNG)"/>
    <property type="match status" value="1"/>
</dbReference>